<evidence type="ECO:0000313" key="3">
    <source>
        <dbReference type="Proteomes" id="UP000075901"/>
    </source>
</evidence>
<dbReference type="GO" id="GO:0070006">
    <property type="term" value="F:metalloaminopeptidase activity"/>
    <property type="evidence" value="ECO:0007669"/>
    <property type="project" value="TreeGrafter"/>
</dbReference>
<dbReference type="Pfam" id="PF17900">
    <property type="entry name" value="Peptidase_M1_N"/>
    <property type="match status" value="1"/>
</dbReference>
<organism evidence="2 3">
    <name type="scientific">Anopheles maculatus</name>
    <dbReference type="NCBI Taxonomy" id="74869"/>
    <lineage>
        <taxon>Eukaryota</taxon>
        <taxon>Metazoa</taxon>
        <taxon>Ecdysozoa</taxon>
        <taxon>Arthropoda</taxon>
        <taxon>Hexapoda</taxon>
        <taxon>Insecta</taxon>
        <taxon>Pterygota</taxon>
        <taxon>Neoptera</taxon>
        <taxon>Endopterygota</taxon>
        <taxon>Diptera</taxon>
        <taxon>Nematocera</taxon>
        <taxon>Culicoidea</taxon>
        <taxon>Culicidae</taxon>
        <taxon>Anophelinae</taxon>
        <taxon>Anopheles</taxon>
        <taxon>Anopheles maculatus group</taxon>
    </lineage>
</organism>
<dbReference type="Gene3D" id="2.60.40.1730">
    <property type="entry name" value="tricorn interacting facor f3 domain"/>
    <property type="match status" value="1"/>
</dbReference>
<sequence length="157" mass="17755">MTDASFTSYSGTVDITVKYTGNGSSFSLNSVDLVISEASVRVMRTDGADVPLKSFIVSRQYEQLHFEFDEKLETDASYKVHLQFTGQIKTDFFKGIYRSSYRVGSEIKYLATTFLAATYARTVFPCYDEPGYKARFNVKIRHLSHHTALSNMPVTAR</sequence>
<evidence type="ECO:0000313" key="2">
    <source>
        <dbReference type="EnsemblMetazoa" id="AMAM014486-PA"/>
    </source>
</evidence>
<dbReference type="GO" id="GO:0005615">
    <property type="term" value="C:extracellular space"/>
    <property type="evidence" value="ECO:0007669"/>
    <property type="project" value="TreeGrafter"/>
</dbReference>
<protein>
    <recommendedName>
        <fullName evidence="1">Aminopeptidase N-like N-terminal domain-containing protein</fullName>
    </recommendedName>
</protein>
<dbReference type="Proteomes" id="UP000075901">
    <property type="component" value="Unassembled WGS sequence"/>
</dbReference>
<dbReference type="AlphaFoldDB" id="A0A182SVW8"/>
<keyword evidence="3" id="KW-1185">Reference proteome</keyword>
<reference evidence="2" key="2">
    <citation type="submission" date="2020-05" db="UniProtKB">
        <authorList>
            <consortium name="EnsemblMetazoa"/>
        </authorList>
    </citation>
    <scope>IDENTIFICATION</scope>
    <source>
        <strain evidence="2">maculatus3</strain>
    </source>
</reference>
<dbReference type="InterPro" id="IPR050344">
    <property type="entry name" value="Peptidase_M1_aminopeptidases"/>
</dbReference>
<dbReference type="GO" id="GO:0043171">
    <property type="term" value="P:peptide catabolic process"/>
    <property type="evidence" value="ECO:0007669"/>
    <property type="project" value="TreeGrafter"/>
</dbReference>
<evidence type="ECO:0000259" key="1">
    <source>
        <dbReference type="Pfam" id="PF17900"/>
    </source>
</evidence>
<dbReference type="GO" id="GO:0005737">
    <property type="term" value="C:cytoplasm"/>
    <property type="evidence" value="ECO:0007669"/>
    <property type="project" value="TreeGrafter"/>
</dbReference>
<dbReference type="SUPFAM" id="SSF63737">
    <property type="entry name" value="Leukotriene A4 hydrolase N-terminal domain"/>
    <property type="match status" value="1"/>
</dbReference>
<dbReference type="PANTHER" id="PTHR11533">
    <property type="entry name" value="PROTEASE M1 ZINC METALLOPROTEASE"/>
    <property type="match status" value="1"/>
</dbReference>
<name>A0A182SVW8_9DIPT</name>
<dbReference type="GO" id="GO:0042277">
    <property type="term" value="F:peptide binding"/>
    <property type="evidence" value="ECO:0007669"/>
    <property type="project" value="TreeGrafter"/>
</dbReference>
<dbReference type="GO" id="GO:0006508">
    <property type="term" value="P:proteolysis"/>
    <property type="evidence" value="ECO:0007669"/>
    <property type="project" value="TreeGrafter"/>
</dbReference>
<reference evidence="3" key="1">
    <citation type="submission" date="2013-09" db="EMBL/GenBank/DDBJ databases">
        <title>The Genome Sequence of Anopheles maculatus species B.</title>
        <authorList>
            <consortium name="The Broad Institute Genomics Platform"/>
            <person name="Neafsey D.E."/>
            <person name="Besansky N."/>
            <person name="Howell P."/>
            <person name="Walton C."/>
            <person name="Young S.K."/>
            <person name="Zeng Q."/>
            <person name="Gargeya S."/>
            <person name="Fitzgerald M."/>
            <person name="Haas B."/>
            <person name="Abouelleil A."/>
            <person name="Allen A.W."/>
            <person name="Alvarado L."/>
            <person name="Arachchi H.M."/>
            <person name="Berlin A.M."/>
            <person name="Chapman S.B."/>
            <person name="Gainer-Dewar J."/>
            <person name="Goldberg J."/>
            <person name="Griggs A."/>
            <person name="Gujja S."/>
            <person name="Hansen M."/>
            <person name="Howarth C."/>
            <person name="Imamovic A."/>
            <person name="Ireland A."/>
            <person name="Larimer J."/>
            <person name="McCowan C."/>
            <person name="Murphy C."/>
            <person name="Pearson M."/>
            <person name="Poon T.W."/>
            <person name="Priest M."/>
            <person name="Roberts A."/>
            <person name="Saif S."/>
            <person name="Shea T."/>
            <person name="Sisk P."/>
            <person name="Sykes S."/>
            <person name="Wortman J."/>
            <person name="Nusbaum C."/>
            <person name="Birren B."/>
        </authorList>
    </citation>
    <scope>NUCLEOTIDE SEQUENCE [LARGE SCALE GENOMIC DNA]</scope>
    <source>
        <strain evidence="3">maculatus3</strain>
    </source>
</reference>
<dbReference type="InterPro" id="IPR042097">
    <property type="entry name" value="Aminopeptidase_N-like_N_sf"/>
</dbReference>
<proteinExistence type="predicted"/>
<dbReference type="GO" id="GO:0008270">
    <property type="term" value="F:zinc ion binding"/>
    <property type="evidence" value="ECO:0007669"/>
    <property type="project" value="TreeGrafter"/>
</dbReference>
<accession>A0A182SVW8</accession>
<dbReference type="GO" id="GO:0016020">
    <property type="term" value="C:membrane"/>
    <property type="evidence" value="ECO:0007669"/>
    <property type="project" value="TreeGrafter"/>
</dbReference>
<dbReference type="VEuPathDB" id="VectorBase:AMAM014486"/>
<dbReference type="EnsemblMetazoa" id="AMAM014486-RA">
    <property type="protein sequence ID" value="AMAM014486-PA"/>
    <property type="gene ID" value="AMAM014486"/>
</dbReference>
<dbReference type="InterPro" id="IPR045357">
    <property type="entry name" value="Aminopeptidase_N-like_N"/>
</dbReference>
<dbReference type="PANTHER" id="PTHR11533:SF290">
    <property type="entry name" value="AMINOPEPTIDASE"/>
    <property type="match status" value="1"/>
</dbReference>
<feature type="domain" description="Aminopeptidase N-like N-terminal" evidence="1">
    <location>
        <begin position="8"/>
        <end position="155"/>
    </location>
</feature>